<dbReference type="GO" id="GO:0008168">
    <property type="term" value="F:methyltransferase activity"/>
    <property type="evidence" value="ECO:0007669"/>
    <property type="project" value="UniProtKB-KW"/>
</dbReference>
<accession>A0A934TQ15</accession>
<evidence type="ECO:0000256" key="1">
    <source>
        <dbReference type="SAM" id="Phobius"/>
    </source>
</evidence>
<keyword evidence="3" id="KW-1185">Reference proteome</keyword>
<name>A0A934TQ15_9BURK</name>
<reference evidence="2" key="2">
    <citation type="submission" date="2021-01" db="EMBL/GenBank/DDBJ databases">
        <authorList>
            <person name="Kang M."/>
        </authorList>
    </citation>
    <scope>NUCLEOTIDE SEQUENCE</scope>
    <source>
        <strain evidence="2">KACC 17527</strain>
    </source>
</reference>
<dbReference type="Pfam" id="PF13578">
    <property type="entry name" value="Methyltransf_24"/>
    <property type="match status" value="1"/>
</dbReference>
<proteinExistence type="predicted"/>
<gene>
    <name evidence="2" type="ORF">JJB11_00565</name>
</gene>
<keyword evidence="2" id="KW-0808">Transferase</keyword>
<organism evidence="2 3">
    <name type="scientific">Ramlibacter ginsenosidimutans</name>
    <dbReference type="NCBI Taxonomy" id="502333"/>
    <lineage>
        <taxon>Bacteria</taxon>
        <taxon>Pseudomonadati</taxon>
        <taxon>Pseudomonadota</taxon>
        <taxon>Betaproteobacteria</taxon>
        <taxon>Burkholderiales</taxon>
        <taxon>Comamonadaceae</taxon>
        <taxon>Ramlibacter</taxon>
    </lineage>
</organism>
<dbReference type="RefSeq" id="WP_201165961.1">
    <property type="nucleotide sequence ID" value="NZ_JAEPWM010000001.1"/>
</dbReference>
<dbReference type="AlphaFoldDB" id="A0A934TQ15"/>
<evidence type="ECO:0000313" key="3">
    <source>
        <dbReference type="Proteomes" id="UP000630528"/>
    </source>
</evidence>
<reference evidence="2" key="1">
    <citation type="journal article" date="2012" name="J. Microbiol. Biotechnol.">
        <title>Ramlibacter ginsenosidimutans sp. nov., with ginsenoside-converting activity.</title>
        <authorList>
            <person name="Wang L."/>
            <person name="An D.S."/>
            <person name="Kim S.G."/>
            <person name="Jin F.X."/>
            <person name="Kim S.C."/>
            <person name="Lee S.T."/>
            <person name="Im W.T."/>
        </authorList>
    </citation>
    <scope>NUCLEOTIDE SEQUENCE</scope>
    <source>
        <strain evidence="2">KACC 17527</strain>
    </source>
</reference>
<evidence type="ECO:0000313" key="2">
    <source>
        <dbReference type="EMBL" id="MBK6004567.1"/>
    </source>
</evidence>
<dbReference type="EMBL" id="JAEPWM010000001">
    <property type="protein sequence ID" value="MBK6004567.1"/>
    <property type="molecule type" value="Genomic_DNA"/>
</dbReference>
<protein>
    <submittedName>
        <fullName evidence="2">Class I SAM-dependent methyltransferase</fullName>
    </submittedName>
</protein>
<keyword evidence="2" id="KW-0489">Methyltransferase</keyword>
<dbReference type="Gene3D" id="3.40.50.150">
    <property type="entry name" value="Vaccinia Virus protein VP39"/>
    <property type="match status" value="1"/>
</dbReference>
<comment type="caution">
    <text evidence="2">The sequence shown here is derived from an EMBL/GenBank/DDBJ whole genome shotgun (WGS) entry which is preliminary data.</text>
</comment>
<dbReference type="GO" id="GO:0032259">
    <property type="term" value="P:methylation"/>
    <property type="evidence" value="ECO:0007669"/>
    <property type="project" value="UniProtKB-KW"/>
</dbReference>
<keyword evidence="1" id="KW-0472">Membrane</keyword>
<sequence length="334" mass="38371">MRAALRSIVNHRWFQSTFARNRGVIDWLFSYSIIPAAYLLLAYRRLGAGDLPRTTTRLRDIGVFPIRNHYYEPLFDHRQLAAPSQEGRRLPGLDLNVPGQLAFLQQLRCADELRALRLQEPGDGVASFCIVNDTFPSGDADFLYQFLRQVKPAKVVEVGSGNSTKLARLALQKNQAETGQAAQHICIEPYEQPWLEQLEGVKVVRKRVEDCGIDWASELNAGDLLFIDSSHVIRPQGDVVTEYLEILPLLQPGVYVHIHDIFTPRDYLPYWLAQHVRFWNEQYLLEALLTNTTRYQVVAALNYLTHNHYEEMSRVCPYLTPEHEPSSFYFRVAA</sequence>
<dbReference type="InterPro" id="IPR029063">
    <property type="entry name" value="SAM-dependent_MTases_sf"/>
</dbReference>
<dbReference type="Proteomes" id="UP000630528">
    <property type="component" value="Unassembled WGS sequence"/>
</dbReference>
<dbReference type="SUPFAM" id="SSF53335">
    <property type="entry name" value="S-adenosyl-L-methionine-dependent methyltransferases"/>
    <property type="match status" value="1"/>
</dbReference>
<keyword evidence="1" id="KW-0812">Transmembrane</keyword>
<keyword evidence="1" id="KW-1133">Transmembrane helix</keyword>
<feature type="transmembrane region" description="Helical" evidence="1">
    <location>
        <begin position="24"/>
        <end position="43"/>
    </location>
</feature>